<evidence type="ECO:0000313" key="1">
    <source>
        <dbReference type="EMBL" id="MFF5201766.1"/>
    </source>
</evidence>
<dbReference type="EMBL" id="JBIAZM010000007">
    <property type="protein sequence ID" value="MFF5201766.1"/>
    <property type="molecule type" value="Genomic_DNA"/>
</dbReference>
<proteinExistence type="predicted"/>
<gene>
    <name evidence="1" type="ORF">ACFY3B_19405</name>
</gene>
<dbReference type="Proteomes" id="UP001602287">
    <property type="component" value="Unassembled WGS sequence"/>
</dbReference>
<comment type="caution">
    <text evidence="1">The sequence shown here is derived from an EMBL/GenBank/DDBJ whole genome shotgun (WGS) entry which is preliminary data.</text>
</comment>
<name>A0ABW6VVY9_9ACTN</name>
<dbReference type="RefSeq" id="WP_360054235.1">
    <property type="nucleotide sequence ID" value="NZ_JBIAZM010000007.1"/>
</dbReference>
<accession>A0ABW6VVY9</accession>
<sequence>MKYVLLILAGGTGVPTAVFLIARQLVERHDKQYGQAYAAQGELQVANDEARRRAAQRTREMAR</sequence>
<reference evidence="1 2" key="1">
    <citation type="submission" date="2024-10" db="EMBL/GenBank/DDBJ databases">
        <title>The Natural Products Discovery Center: Release of the First 8490 Sequenced Strains for Exploring Actinobacteria Biosynthetic Diversity.</title>
        <authorList>
            <person name="Kalkreuter E."/>
            <person name="Kautsar S.A."/>
            <person name="Yang D."/>
            <person name="Bader C.D."/>
            <person name="Teijaro C.N."/>
            <person name="Fluegel L."/>
            <person name="Davis C.M."/>
            <person name="Simpson J.R."/>
            <person name="Lauterbach L."/>
            <person name="Steele A.D."/>
            <person name="Gui C."/>
            <person name="Meng S."/>
            <person name="Li G."/>
            <person name="Viehrig K."/>
            <person name="Ye F."/>
            <person name="Su P."/>
            <person name="Kiefer A.F."/>
            <person name="Nichols A."/>
            <person name="Cepeda A.J."/>
            <person name="Yan W."/>
            <person name="Fan B."/>
            <person name="Jiang Y."/>
            <person name="Adhikari A."/>
            <person name="Zheng C.-J."/>
            <person name="Schuster L."/>
            <person name="Cowan T.M."/>
            <person name="Smanski M.J."/>
            <person name="Chevrette M.G."/>
            <person name="De Carvalho L.P.S."/>
            <person name="Shen B."/>
        </authorList>
    </citation>
    <scope>NUCLEOTIDE SEQUENCE [LARGE SCALE GENOMIC DNA]</scope>
    <source>
        <strain evidence="1 2">NPDC000140</strain>
    </source>
</reference>
<evidence type="ECO:0000313" key="2">
    <source>
        <dbReference type="Proteomes" id="UP001602287"/>
    </source>
</evidence>
<protein>
    <submittedName>
        <fullName evidence="1">Uncharacterized protein</fullName>
    </submittedName>
</protein>
<keyword evidence="2" id="KW-1185">Reference proteome</keyword>
<organism evidence="1 2">
    <name type="scientific">Micromonospora parva</name>
    <dbReference type="NCBI Taxonomy" id="1464048"/>
    <lineage>
        <taxon>Bacteria</taxon>
        <taxon>Bacillati</taxon>
        <taxon>Actinomycetota</taxon>
        <taxon>Actinomycetes</taxon>
        <taxon>Micromonosporales</taxon>
        <taxon>Micromonosporaceae</taxon>
        <taxon>Micromonospora</taxon>
    </lineage>
</organism>